<dbReference type="PANTHER" id="PTHR30532">
    <property type="entry name" value="IRON III DICITRATE-BINDING PERIPLASMIC PROTEIN"/>
    <property type="match status" value="1"/>
</dbReference>
<feature type="domain" description="Fe/B12 periplasmic-binding" evidence="5">
    <location>
        <begin position="62"/>
        <end position="333"/>
    </location>
</feature>
<dbReference type="EMBL" id="JAIVFQ010000031">
    <property type="protein sequence ID" value="MCC5601443.1"/>
    <property type="molecule type" value="Genomic_DNA"/>
</dbReference>
<evidence type="ECO:0000313" key="6">
    <source>
        <dbReference type="EMBL" id="MCC5601443.1"/>
    </source>
</evidence>
<keyword evidence="3" id="KW-0813">Transport</keyword>
<protein>
    <submittedName>
        <fullName evidence="6">Iron-siderophore ABC transporter substrate-binding protein</fullName>
    </submittedName>
</protein>
<gene>
    <name evidence="6" type="ORF">LC586_20085</name>
</gene>
<reference evidence="6 7" key="1">
    <citation type="journal article" date="2021" name="Microorganisms">
        <title>Genome Evolution of Filamentous Cyanobacterium Nostoc Species: From Facultative Symbiosis to Free Living.</title>
        <authorList>
            <person name="Huo D."/>
            <person name="Li H."/>
            <person name="Cai F."/>
            <person name="Guo X."/>
            <person name="Qiao Z."/>
            <person name="Wang W."/>
            <person name="Yu G."/>
            <person name="Li R."/>
        </authorList>
    </citation>
    <scope>NUCLEOTIDE SEQUENCE [LARGE SCALE GENOMIC DNA]</scope>
    <source>
        <strain evidence="6 7">CHAB 5714</strain>
    </source>
</reference>
<sequence>MKKVSRAIIIYILAILTTFLFSACNQKLAKNISNLDELSHTTDCRIIPHLMGETCVPQNPQRIITLHPATLGNLLSLGVKPIGSTTGYQESEFPKHLESKIDGIESVGDVTQPNLEKILQLKPDLIINLSDDKSIYPLLSKIAPTVQTGWEGPRQWKEHFSFVAKVLGREDAYQQAWNRYYQRIQELKIALGVGAASPKENRYQNKKFSYVYLQTSNSSIFISELKNIFAGSILNDVGLQRTKSQDVFTPKGYLFIPEEELSQIDGDVIFIGIYGDDDEKSLKELKQKPLWKTLKAVQQNHVYLVKLSIWRESNLLAADAVIDDLYKYLVNTP</sequence>
<dbReference type="SUPFAM" id="SSF53807">
    <property type="entry name" value="Helical backbone' metal receptor"/>
    <property type="match status" value="1"/>
</dbReference>
<evidence type="ECO:0000256" key="1">
    <source>
        <dbReference type="ARBA" id="ARBA00004196"/>
    </source>
</evidence>
<dbReference type="CDD" id="cd01146">
    <property type="entry name" value="FhuD"/>
    <property type="match status" value="1"/>
</dbReference>
<evidence type="ECO:0000313" key="7">
    <source>
        <dbReference type="Proteomes" id="UP001199525"/>
    </source>
</evidence>
<organism evidence="6 7">
    <name type="scientific">Nostoc favosum CHAB5714</name>
    <dbReference type="NCBI Taxonomy" id="2780399"/>
    <lineage>
        <taxon>Bacteria</taxon>
        <taxon>Bacillati</taxon>
        <taxon>Cyanobacteriota</taxon>
        <taxon>Cyanophyceae</taxon>
        <taxon>Nostocales</taxon>
        <taxon>Nostocaceae</taxon>
        <taxon>Nostoc</taxon>
        <taxon>Nostoc favosum</taxon>
    </lineage>
</organism>
<name>A0ABS8IBG0_9NOSO</name>
<dbReference type="PROSITE" id="PS51257">
    <property type="entry name" value="PROKAR_LIPOPROTEIN"/>
    <property type="match status" value="1"/>
</dbReference>
<dbReference type="InterPro" id="IPR051313">
    <property type="entry name" value="Bact_iron-sidero_bind"/>
</dbReference>
<dbReference type="RefSeq" id="WP_229486466.1">
    <property type="nucleotide sequence ID" value="NZ_JAIVFQ010000031.1"/>
</dbReference>
<evidence type="ECO:0000256" key="4">
    <source>
        <dbReference type="ARBA" id="ARBA00022729"/>
    </source>
</evidence>
<comment type="similarity">
    <text evidence="2">Belongs to the bacterial solute-binding protein 8 family.</text>
</comment>
<comment type="subcellular location">
    <subcellularLocation>
        <location evidence="1">Cell envelope</location>
    </subcellularLocation>
</comment>
<keyword evidence="7" id="KW-1185">Reference proteome</keyword>
<dbReference type="Pfam" id="PF01497">
    <property type="entry name" value="Peripla_BP_2"/>
    <property type="match status" value="1"/>
</dbReference>
<evidence type="ECO:0000256" key="2">
    <source>
        <dbReference type="ARBA" id="ARBA00008814"/>
    </source>
</evidence>
<evidence type="ECO:0000259" key="5">
    <source>
        <dbReference type="PROSITE" id="PS50983"/>
    </source>
</evidence>
<dbReference type="PANTHER" id="PTHR30532:SF25">
    <property type="entry name" value="IRON(III) DICITRATE-BINDING PERIPLASMIC PROTEIN"/>
    <property type="match status" value="1"/>
</dbReference>
<evidence type="ECO:0000256" key="3">
    <source>
        <dbReference type="ARBA" id="ARBA00022448"/>
    </source>
</evidence>
<accession>A0ABS8IBG0</accession>
<dbReference type="PROSITE" id="PS50983">
    <property type="entry name" value="FE_B12_PBP"/>
    <property type="match status" value="1"/>
</dbReference>
<dbReference type="Gene3D" id="3.40.50.1980">
    <property type="entry name" value="Nitrogenase molybdenum iron protein domain"/>
    <property type="match status" value="2"/>
</dbReference>
<dbReference type="Proteomes" id="UP001199525">
    <property type="component" value="Unassembled WGS sequence"/>
</dbReference>
<comment type="caution">
    <text evidence="6">The sequence shown here is derived from an EMBL/GenBank/DDBJ whole genome shotgun (WGS) entry which is preliminary data.</text>
</comment>
<proteinExistence type="inferred from homology"/>
<keyword evidence="4" id="KW-0732">Signal</keyword>
<dbReference type="InterPro" id="IPR002491">
    <property type="entry name" value="ABC_transptr_periplasmic_BD"/>
</dbReference>